<name>A0A6J7FZ94_9ZZZZ</name>
<organism evidence="2">
    <name type="scientific">freshwater metagenome</name>
    <dbReference type="NCBI Taxonomy" id="449393"/>
    <lineage>
        <taxon>unclassified sequences</taxon>
        <taxon>metagenomes</taxon>
        <taxon>ecological metagenomes</taxon>
    </lineage>
</organism>
<evidence type="ECO:0000313" key="2">
    <source>
        <dbReference type="EMBL" id="CAB4899504.1"/>
    </source>
</evidence>
<proteinExistence type="predicted"/>
<evidence type="ECO:0000256" key="1">
    <source>
        <dbReference type="SAM" id="Coils"/>
    </source>
</evidence>
<gene>
    <name evidence="2" type="ORF">UFOPK3610_00040</name>
</gene>
<feature type="coiled-coil region" evidence="1">
    <location>
        <begin position="338"/>
        <end position="402"/>
    </location>
</feature>
<dbReference type="EMBL" id="CAFBMR010000001">
    <property type="protein sequence ID" value="CAB4899504.1"/>
    <property type="molecule type" value="Genomic_DNA"/>
</dbReference>
<protein>
    <submittedName>
        <fullName evidence="2">Unannotated protein</fullName>
    </submittedName>
</protein>
<dbReference type="AlphaFoldDB" id="A0A6J7FZ94"/>
<dbReference type="InterPro" id="IPR007139">
    <property type="entry name" value="DUF349"/>
</dbReference>
<sequence length="427" mass="46775">MTATPGGITPAMLAPARTSDARRFGRVEPDGTVYLIRGTDEVRVGQWVAGTPEQGLAFYARRYDDLMVEIDLLARRLREGRGSTEDAQTLIAKAKAALATPDFVGDCEALTRRCDELSASIESRRVAAQAEKAARKTQAAARRTAIVVEAESLADATNWKVAGDRLRDLLEEWKTAPHGDKGPEQALWKRFSAARSNFERRRKQHFSQVDAERKEASSAKESIISEAEKLATSTDWVNGAKAFRTLVDRWKLAPRAQRSADDRLWARFKAAQDSFFDAKNAAATEAEEALRPNVEAKAALAAEAEGLLPITDAKAAKAALRSIQSRWDAVGDVPRAERERVEGRLRKVEEALRALEADRWKKDNPEARARAEATVAAFQISVDKLSKELANAKAKANDAAVTKAENALASSQPLLEAAKRALEEFGG</sequence>
<dbReference type="Pfam" id="PF03993">
    <property type="entry name" value="DUF349"/>
    <property type="match status" value="3"/>
</dbReference>
<reference evidence="2" key="1">
    <citation type="submission" date="2020-05" db="EMBL/GenBank/DDBJ databases">
        <authorList>
            <person name="Chiriac C."/>
            <person name="Salcher M."/>
            <person name="Ghai R."/>
            <person name="Kavagutti S V."/>
        </authorList>
    </citation>
    <scope>NUCLEOTIDE SEQUENCE</scope>
</reference>
<keyword evidence="1" id="KW-0175">Coiled coil</keyword>
<accession>A0A6J7FZ94</accession>